<keyword evidence="1" id="KW-1133">Transmembrane helix</keyword>
<evidence type="ECO:0000313" key="3">
    <source>
        <dbReference type="Proteomes" id="UP000004690"/>
    </source>
</evidence>
<keyword evidence="1" id="KW-0812">Transmembrane</keyword>
<dbReference type="AlphaFoldDB" id="I3C3C5"/>
<feature type="transmembrane region" description="Helical" evidence="1">
    <location>
        <begin position="35"/>
        <end position="53"/>
    </location>
</feature>
<organism evidence="2 3">
    <name type="scientific">Galbibacter orientalis DSM 19592</name>
    <dbReference type="NCBI Taxonomy" id="926559"/>
    <lineage>
        <taxon>Bacteria</taxon>
        <taxon>Pseudomonadati</taxon>
        <taxon>Bacteroidota</taxon>
        <taxon>Flavobacteriia</taxon>
        <taxon>Flavobacteriales</taxon>
        <taxon>Flavobacteriaceae</taxon>
        <taxon>Galbibacter</taxon>
    </lineage>
</organism>
<dbReference type="STRING" id="926559.JoomaDRAFT_1098"/>
<accession>I3C3C5</accession>
<dbReference type="HOGENOM" id="CLU_2804581_0_0_10"/>
<sequence>MEEQGIIVFIQFGLRIVGAVVCSQKATELNRSSGGWGFFGFVMPIIAMIWIHFMKPIMKWDENINAKR</sequence>
<keyword evidence="1" id="KW-0472">Membrane</keyword>
<protein>
    <submittedName>
        <fullName evidence="2">Uncharacterized protein</fullName>
    </submittedName>
</protein>
<name>I3C3C5_9FLAO</name>
<dbReference type="Proteomes" id="UP000004690">
    <property type="component" value="Unassembled WGS sequence"/>
</dbReference>
<evidence type="ECO:0000313" key="2">
    <source>
        <dbReference type="EMBL" id="EIJ38118.1"/>
    </source>
</evidence>
<dbReference type="EMBL" id="JH651379">
    <property type="protein sequence ID" value="EIJ38118.1"/>
    <property type="molecule type" value="Genomic_DNA"/>
</dbReference>
<feature type="transmembrane region" description="Helical" evidence="1">
    <location>
        <begin position="6"/>
        <end position="23"/>
    </location>
</feature>
<reference evidence="2 3" key="1">
    <citation type="submission" date="2012-02" db="EMBL/GenBank/DDBJ databases">
        <title>Improved High-Quality Draft genome of Joostella marina DSM 19592.</title>
        <authorList>
            <consortium name="US DOE Joint Genome Institute (JGI-PGF)"/>
            <person name="Lucas S."/>
            <person name="Copeland A."/>
            <person name="Lapidus A."/>
            <person name="Bruce D."/>
            <person name="Goodwin L."/>
            <person name="Pitluck S."/>
            <person name="Peters L."/>
            <person name="Chertkov O."/>
            <person name="Ovchinnikova G."/>
            <person name="Kyrpides N."/>
            <person name="Mavromatis K."/>
            <person name="Detter J.C."/>
            <person name="Han C."/>
            <person name="Land M."/>
            <person name="Hauser L."/>
            <person name="Markowitz V."/>
            <person name="Cheng J.-F."/>
            <person name="Hugenholtz P."/>
            <person name="Woyke T."/>
            <person name="Wu D."/>
            <person name="Tindall B."/>
            <person name="Brambilla E."/>
            <person name="Klenk H.-P."/>
            <person name="Eisen J.A."/>
        </authorList>
    </citation>
    <scope>NUCLEOTIDE SEQUENCE [LARGE SCALE GENOMIC DNA]</scope>
    <source>
        <strain evidence="2 3">DSM 19592</strain>
    </source>
</reference>
<keyword evidence="3" id="KW-1185">Reference proteome</keyword>
<dbReference type="RefSeq" id="WP_008611238.1">
    <property type="nucleotide sequence ID" value="NZ_JH651379.1"/>
</dbReference>
<dbReference type="OrthoDB" id="1453226at2"/>
<evidence type="ECO:0000256" key="1">
    <source>
        <dbReference type="SAM" id="Phobius"/>
    </source>
</evidence>
<proteinExistence type="predicted"/>
<gene>
    <name evidence="2" type="ORF">JoomaDRAFT_1098</name>
</gene>